<proteinExistence type="predicted"/>
<gene>
    <name evidence="1" type="ORF">AB3G34_11000</name>
</gene>
<reference evidence="1" key="1">
    <citation type="submission" date="2024-07" db="EMBL/GenBank/DDBJ databases">
        <authorList>
            <person name="Biller S.J."/>
        </authorList>
    </citation>
    <scope>NUCLEOTIDE SEQUENCE</scope>
    <source>
        <strain evidence="1">WC2409</strain>
    </source>
</reference>
<evidence type="ECO:0000313" key="1">
    <source>
        <dbReference type="EMBL" id="XDU94418.1"/>
    </source>
</evidence>
<accession>A0AB39W051</accession>
<organism evidence="1">
    <name type="scientific">Flavobacterium sp. WC2409</name>
    <dbReference type="NCBI Taxonomy" id="3234139"/>
    <lineage>
        <taxon>Bacteria</taxon>
        <taxon>Pseudomonadati</taxon>
        <taxon>Bacteroidota</taxon>
        <taxon>Flavobacteriia</taxon>
        <taxon>Flavobacteriales</taxon>
        <taxon>Flavobacteriaceae</taxon>
        <taxon>Flavobacterium</taxon>
    </lineage>
</organism>
<protein>
    <submittedName>
        <fullName evidence="1">Uncharacterized protein</fullName>
    </submittedName>
</protein>
<sequence length="131" mass="15057">MVSYLCTVKKIALIIIIVLFLKPVFPVIDYIVNYDYISTVLCVNKDKPELHCNGKCQLMKELANAADDEKPLSTNKKTNTNTLNDLFVQEVSEYVFMIGNKPVQYILNSKYTNLYSHLEVYSIFHPPIFIS</sequence>
<name>A0AB39W051_9FLAO</name>
<dbReference type="AlphaFoldDB" id="A0AB39W051"/>
<dbReference type="EMBL" id="CP165625">
    <property type="protein sequence ID" value="XDU94418.1"/>
    <property type="molecule type" value="Genomic_DNA"/>
</dbReference>
<dbReference type="RefSeq" id="WP_367771787.1">
    <property type="nucleotide sequence ID" value="NZ_CP165625.1"/>
</dbReference>